<dbReference type="Proteomes" id="UP000283269">
    <property type="component" value="Unassembled WGS sequence"/>
</dbReference>
<name>A0A409XWG1_PSICY</name>
<organism evidence="1 2">
    <name type="scientific">Psilocybe cyanescens</name>
    <dbReference type="NCBI Taxonomy" id="93625"/>
    <lineage>
        <taxon>Eukaryota</taxon>
        <taxon>Fungi</taxon>
        <taxon>Dikarya</taxon>
        <taxon>Basidiomycota</taxon>
        <taxon>Agaricomycotina</taxon>
        <taxon>Agaricomycetes</taxon>
        <taxon>Agaricomycetidae</taxon>
        <taxon>Agaricales</taxon>
        <taxon>Agaricineae</taxon>
        <taxon>Strophariaceae</taxon>
        <taxon>Psilocybe</taxon>
    </lineage>
</organism>
<evidence type="ECO:0000313" key="2">
    <source>
        <dbReference type="Proteomes" id="UP000283269"/>
    </source>
</evidence>
<accession>A0A409XWG1</accession>
<comment type="caution">
    <text evidence="1">The sequence shown here is derived from an EMBL/GenBank/DDBJ whole genome shotgun (WGS) entry which is preliminary data.</text>
</comment>
<protein>
    <submittedName>
        <fullName evidence="1">Uncharacterized protein</fullName>
    </submittedName>
</protein>
<evidence type="ECO:0000313" key="1">
    <source>
        <dbReference type="EMBL" id="PPQ95098.1"/>
    </source>
</evidence>
<keyword evidence="2" id="KW-1185">Reference proteome</keyword>
<reference evidence="1 2" key="1">
    <citation type="journal article" date="2018" name="Evol. Lett.">
        <title>Horizontal gene cluster transfer increased hallucinogenic mushroom diversity.</title>
        <authorList>
            <person name="Reynolds H.T."/>
            <person name="Vijayakumar V."/>
            <person name="Gluck-Thaler E."/>
            <person name="Korotkin H.B."/>
            <person name="Matheny P.B."/>
            <person name="Slot J.C."/>
        </authorList>
    </citation>
    <scope>NUCLEOTIDE SEQUENCE [LARGE SCALE GENOMIC DNA]</scope>
    <source>
        <strain evidence="1 2">2631</strain>
    </source>
</reference>
<dbReference type="EMBL" id="NHYD01000101">
    <property type="protein sequence ID" value="PPQ95098.1"/>
    <property type="molecule type" value="Genomic_DNA"/>
</dbReference>
<gene>
    <name evidence="1" type="ORF">CVT25_012253</name>
</gene>
<dbReference type="AlphaFoldDB" id="A0A409XWG1"/>
<sequence length="65" mass="7242">MDIPLLGTLPWLRELIFNTEDFYSSLTIQSQSSSGHLQGELDVDGVDEVLQLRLGEPQILTVEAL</sequence>
<proteinExistence type="predicted"/>
<dbReference type="InParanoid" id="A0A409XWG1"/>